<keyword evidence="1" id="KW-0479">Metal-binding</keyword>
<dbReference type="Proteomes" id="UP001153678">
    <property type="component" value="Unassembled WGS sequence"/>
</dbReference>
<dbReference type="OrthoDB" id="1859733at2759"/>
<protein>
    <submittedName>
        <fullName evidence="3">12413_t:CDS:1</fullName>
    </submittedName>
</protein>
<dbReference type="InterPro" id="IPR037523">
    <property type="entry name" value="VOC_core"/>
</dbReference>
<feature type="domain" description="VOC" evidence="2">
    <location>
        <begin position="6"/>
        <end position="133"/>
    </location>
</feature>
<dbReference type="GO" id="GO:0046872">
    <property type="term" value="F:metal ion binding"/>
    <property type="evidence" value="ECO:0007669"/>
    <property type="project" value="UniProtKB-KW"/>
</dbReference>
<name>A0A9W4SRA5_9GLOM</name>
<dbReference type="Pfam" id="PF00903">
    <property type="entry name" value="Glyoxalase"/>
    <property type="match status" value="1"/>
</dbReference>
<dbReference type="PANTHER" id="PTHR36113:SF6">
    <property type="entry name" value="FOSFOMYCIN RESISTANCE PROTEIN FOSX"/>
    <property type="match status" value="1"/>
</dbReference>
<dbReference type="AlphaFoldDB" id="A0A9W4SRA5"/>
<dbReference type="SUPFAM" id="SSF54593">
    <property type="entry name" value="Glyoxalase/Bleomycin resistance protein/Dihydroxybiphenyl dioxygenase"/>
    <property type="match status" value="1"/>
</dbReference>
<dbReference type="Pfam" id="PF11937">
    <property type="entry name" value="DUF3455"/>
    <property type="match status" value="1"/>
</dbReference>
<evidence type="ECO:0000313" key="4">
    <source>
        <dbReference type="Proteomes" id="UP001153678"/>
    </source>
</evidence>
<dbReference type="PROSITE" id="PS51819">
    <property type="entry name" value="VOC"/>
    <property type="match status" value="1"/>
</dbReference>
<gene>
    <name evidence="3" type="ORF">FWILDA_LOCUS8177</name>
</gene>
<dbReference type="InterPro" id="IPR029068">
    <property type="entry name" value="Glyas_Bleomycin-R_OHBP_Dase"/>
</dbReference>
<sequence>MAVLGSLNHLGLCVSDYKESIKFYDSFLTQLGYKQTVTNDKYTSWLNATSGGQIVISPIRSENKESKHERYSVGFHHLALNSSTREQVDKFHEFLLENNYNVLDEPREYDYVPGYYAVFWADLDGMKLELCHVPITTAQEDETITPKADIVEEANGDKKKPDIPLPKNISVPNDHKFKFLLSAYGVQIYKCVVNEHVPNNWTQVTPDTYCVNDKRTETFVPEYEVAYHYMLKKPIHEGRAVWESLVKGDDSLLVAKNVATNVSPDGKMNLPWLVNKATHHEGKGRFSDITYVLRVNTVEGNPPPDEYCGTHYQGDAIVKVAYSADY</sequence>
<accession>A0A9W4SRA5</accession>
<evidence type="ECO:0000259" key="2">
    <source>
        <dbReference type="PROSITE" id="PS51819"/>
    </source>
</evidence>
<keyword evidence="4" id="KW-1185">Reference proteome</keyword>
<dbReference type="EMBL" id="CAMKVN010001707">
    <property type="protein sequence ID" value="CAI2177621.1"/>
    <property type="molecule type" value="Genomic_DNA"/>
</dbReference>
<dbReference type="InterPro" id="IPR021851">
    <property type="entry name" value="DUF3455"/>
</dbReference>
<reference evidence="3" key="1">
    <citation type="submission" date="2022-08" db="EMBL/GenBank/DDBJ databases">
        <authorList>
            <person name="Kallberg Y."/>
            <person name="Tangrot J."/>
            <person name="Rosling A."/>
        </authorList>
    </citation>
    <scope>NUCLEOTIDE SEQUENCE</scope>
    <source>
        <strain evidence="3">Wild A</strain>
    </source>
</reference>
<dbReference type="Gene3D" id="3.10.180.10">
    <property type="entry name" value="2,3-Dihydroxybiphenyl 1,2-Dioxygenase, domain 1"/>
    <property type="match status" value="1"/>
</dbReference>
<dbReference type="PANTHER" id="PTHR36113">
    <property type="entry name" value="LYASE, PUTATIVE-RELATED-RELATED"/>
    <property type="match status" value="1"/>
</dbReference>
<feature type="non-terminal residue" evidence="3">
    <location>
        <position position="326"/>
    </location>
</feature>
<comment type="caution">
    <text evidence="3">The sequence shown here is derived from an EMBL/GenBank/DDBJ whole genome shotgun (WGS) entry which is preliminary data.</text>
</comment>
<organism evidence="3 4">
    <name type="scientific">Funneliformis geosporum</name>
    <dbReference type="NCBI Taxonomy" id="1117311"/>
    <lineage>
        <taxon>Eukaryota</taxon>
        <taxon>Fungi</taxon>
        <taxon>Fungi incertae sedis</taxon>
        <taxon>Mucoromycota</taxon>
        <taxon>Glomeromycotina</taxon>
        <taxon>Glomeromycetes</taxon>
        <taxon>Glomerales</taxon>
        <taxon>Glomeraceae</taxon>
        <taxon>Funneliformis</taxon>
    </lineage>
</organism>
<proteinExistence type="predicted"/>
<dbReference type="InterPro" id="IPR004360">
    <property type="entry name" value="Glyas_Fos-R_dOase_dom"/>
</dbReference>
<evidence type="ECO:0000256" key="1">
    <source>
        <dbReference type="ARBA" id="ARBA00022723"/>
    </source>
</evidence>
<evidence type="ECO:0000313" key="3">
    <source>
        <dbReference type="EMBL" id="CAI2177621.1"/>
    </source>
</evidence>
<dbReference type="InterPro" id="IPR051332">
    <property type="entry name" value="Fosfomycin_Res_Enzymes"/>
</dbReference>